<keyword evidence="2" id="KW-1185">Reference proteome</keyword>
<gene>
    <name evidence="1" type="ORF">DPMN_017210</name>
</gene>
<proteinExistence type="predicted"/>
<accession>A0A9D4S742</accession>
<comment type="caution">
    <text evidence="1">The sequence shown here is derived from an EMBL/GenBank/DDBJ whole genome shotgun (WGS) entry which is preliminary data.</text>
</comment>
<name>A0A9D4S742_DREPO</name>
<organism evidence="1 2">
    <name type="scientific">Dreissena polymorpha</name>
    <name type="common">Zebra mussel</name>
    <name type="synonym">Mytilus polymorpha</name>
    <dbReference type="NCBI Taxonomy" id="45954"/>
    <lineage>
        <taxon>Eukaryota</taxon>
        <taxon>Metazoa</taxon>
        <taxon>Spiralia</taxon>
        <taxon>Lophotrochozoa</taxon>
        <taxon>Mollusca</taxon>
        <taxon>Bivalvia</taxon>
        <taxon>Autobranchia</taxon>
        <taxon>Heteroconchia</taxon>
        <taxon>Euheterodonta</taxon>
        <taxon>Imparidentia</taxon>
        <taxon>Neoheterodontei</taxon>
        <taxon>Myida</taxon>
        <taxon>Dreissenoidea</taxon>
        <taxon>Dreissenidae</taxon>
        <taxon>Dreissena</taxon>
    </lineage>
</organism>
<protein>
    <submittedName>
        <fullName evidence="1">Uncharacterized protein</fullName>
    </submittedName>
</protein>
<reference evidence="1" key="2">
    <citation type="submission" date="2020-11" db="EMBL/GenBank/DDBJ databases">
        <authorList>
            <person name="McCartney M.A."/>
            <person name="Auch B."/>
            <person name="Kono T."/>
            <person name="Mallez S."/>
            <person name="Becker A."/>
            <person name="Gohl D.M."/>
            <person name="Silverstein K.A.T."/>
            <person name="Koren S."/>
            <person name="Bechman K.B."/>
            <person name="Herman A."/>
            <person name="Abrahante J.E."/>
            <person name="Garbe J."/>
        </authorList>
    </citation>
    <scope>NUCLEOTIDE SEQUENCE</scope>
    <source>
        <strain evidence="1">Duluth1</strain>
        <tissue evidence="1">Whole animal</tissue>
    </source>
</reference>
<sequence>MESPLPLQIKSAGFSHGIDDWYGLSYLQQKGRSVPRFHNHYVRLCEARMQIVINKNILLQKNARCCKIHMSKGEFTPEPIAAADFRG</sequence>
<dbReference type="Proteomes" id="UP000828390">
    <property type="component" value="Unassembled WGS sequence"/>
</dbReference>
<evidence type="ECO:0000313" key="1">
    <source>
        <dbReference type="EMBL" id="KAH3893070.1"/>
    </source>
</evidence>
<dbReference type="EMBL" id="JAIWYP010000001">
    <property type="protein sequence ID" value="KAH3893070.1"/>
    <property type="molecule type" value="Genomic_DNA"/>
</dbReference>
<reference evidence="1" key="1">
    <citation type="journal article" date="2019" name="bioRxiv">
        <title>The Genome of the Zebra Mussel, Dreissena polymorpha: A Resource for Invasive Species Research.</title>
        <authorList>
            <person name="McCartney M.A."/>
            <person name="Auch B."/>
            <person name="Kono T."/>
            <person name="Mallez S."/>
            <person name="Zhang Y."/>
            <person name="Obille A."/>
            <person name="Becker A."/>
            <person name="Abrahante J.E."/>
            <person name="Garbe J."/>
            <person name="Badalamenti J.P."/>
            <person name="Herman A."/>
            <person name="Mangelson H."/>
            <person name="Liachko I."/>
            <person name="Sullivan S."/>
            <person name="Sone E.D."/>
            <person name="Koren S."/>
            <person name="Silverstein K.A.T."/>
            <person name="Beckman K.B."/>
            <person name="Gohl D.M."/>
        </authorList>
    </citation>
    <scope>NUCLEOTIDE SEQUENCE</scope>
    <source>
        <strain evidence="1">Duluth1</strain>
        <tissue evidence="1">Whole animal</tissue>
    </source>
</reference>
<evidence type="ECO:0000313" key="2">
    <source>
        <dbReference type="Proteomes" id="UP000828390"/>
    </source>
</evidence>
<dbReference type="AlphaFoldDB" id="A0A9D4S742"/>